<dbReference type="InterPro" id="IPR003329">
    <property type="entry name" value="Cytidylyl_trans"/>
</dbReference>
<dbReference type="Pfam" id="PF02348">
    <property type="entry name" value="CTP_transf_3"/>
    <property type="match status" value="1"/>
</dbReference>
<dbReference type="FunFam" id="3.90.550.10:FF:000011">
    <property type="entry name" value="3-deoxy-manno-octulosonate cytidylyltransferase"/>
    <property type="match status" value="1"/>
</dbReference>
<dbReference type="UniPathway" id="UPA00358">
    <property type="reaction ID" value="UER00476"/>
</dbReference>
<evidence type="ECO:0000313" key="6">
    <source>
        <dbReference type="EMBL" id="KHJ67594.1"/>
    </source>
</evidence>
<reference evidence="6 7" key="1">
    <citation type="submission" date="2014-11" db="EMBL/GenBank/DDBJ databases">
        <title>Genome sequencing of Pantoea rodasii ND03.</title>
        <authorList>
            <person name="Muhamad Yunos N.Y."/>
            <person name="Chan K.-G."/>
        </authorList>
    </citation>
    <scope>NUCLEOTIDE SEQUENCE [LARGE SCALE GENOMIC DNA]</scope>
    <source>
        <strain evidence="6 7">ND03</strain>
    </source>
</reference>
<dbReference type="EC" id="2.7.7.38" evidence="5"/>
<keyword evidence="2 5" id="KW-0808">Transferase</keyword>
<keyword evidence="3 5" id="KW-0548">Nucleotidyltransferase</keyword>
<dbReference type="PANTHER" id="PTHR42866">
    <property type="entry name" value="3-DEOXY-MANNO-OCTULOSONATE CYTIDYLYLTRANSFERASE"/>
    <property type="match status" value="1"/>
</dbReference>
<comment type="subcellular location">
    <subcellularLocation>
        <location evidence="5">Cytoplasm</location>
    </subcellularLocation>
    <subcellularLocation>
        <location evidence="1">Membrane</location>
    </subcellularLocation>
</comment>
<keyword evidence="5" id="KW-0963">Cytoplasm</keyword>
<protein>
    <recommendedName>
        <fullName evidence="5">3-deoxy-manno-octulosonate cytidylyltransferase</fullName>
        <ecNumber evidence="5">2.7.7.38</ecNumber>
    </recommendedName>
    <alternativeName>
        <fullName evidence="5">CMP-2-keto-3-deoxyoctulosonic acid synthase</fullName>
        <shortName evidence="5">CKS</shortName>
        <shortName evidence="5">CMP-KDO synthase</shortName>
    </alternativeName>
</protein>
<keyword evidence="4 5" id="KW-0448">Lipopolysaccharide biosynthesis</keyword>
<sequence length="246" mass="27341">MNKAVIVIPARFGSSRLPGKPLLDIVGKPMIQHVYERALQVADVAEVWVATDDERVMQAVESFGGKAIMTRSDHESGTDRLVEVMQKVEADIYINLQGDEPMIRPQDVAHLVQGMRDDAELPVATLCHAITAEEALEASTVKVVVNTRRDALYFSRSPIPYPRNADKARYLKHVGIYAYRRDVLQNYSQLPEAMPEQAESLEQLRLMNAGIAIRAFEVAATGPGVDTPACLEKVRKLMAQELTENT</sequence>
<dbReference type="SUPFAM" id="SSF53448">
    <property type="entry name" value="Nucleotide-diphospho-sugar transferases"/>
    <property type="match status" value="1"/>
</dbReference>
<organism evidence="6 7">
    <name type="scientific">Pantoea rodasii</name>
    <dbReference type="NCBI Taxonomy" id="1076549"/>
    <lineage>
        <taxon>Bacteria</taxon>
        <taxon>Pseudomonadati</taxon>
        <taxon>Pseudomonadota</taxon>
        <taxon>Gammaproteobacteria</taxon>
        <taxon>Enterobacterales</taxon>
        <taxon>Erwiniaceae</taxon>
        <taxon>Pantoea</taxon>
    </lineage>
</organism>
<gene>
    <name evidence="5" type="primary">kdsB</name>
    <name evidence="6" type="ORF">QU24_13475</name>
</gene>
<dbReference type="GO" id="GO:0033468">
    <property type="term" value="P:CMP-keto-3-deoxy-D-manno-octulosonic acid biosynthetic process"/>
    <property type="evidence" value="ECO:0007669"/>
    <property type="project" value="UniProtKB-UniRule"/>
</dbReference>
<dbReference type="NCBIfam" id="NF003950">
    <property type="entry name" value="PRK05450.1-3"/>
    <property type="match status" value="1"/>
</dbReference>
<proteinExistence type="inferred from homology"/>
<evidence type="ECO:0000256" key="3">
    <source>
        <dbReference type="ARBA" id="ARBA00022695"/>
    </source>
</evidence>
<comment type="function">
    <text evidence="5">Activates KDO (a required 8-carbon sugar) for incorporation into bacterial lipopolysaccharide in Gram-negative bacteria.</text>
</comment>
<dbReference type="HAMAP" id="MF_00057">
    <property type="entry name" value="KdsB"/>
    <property type="match status" value="1"/>
</dbReference>
<dbReference type="InterPro" id="IPR029044">
    <property type="entry name" value="Nucleotide-diphossugar_trans"/>
</dbReference>
<dbReference type="RefSeq" id="WP_039331909.1">
    <property type="nucleotide sequence ID" value="NZ_JTJJ01000045.1"/>
</dbReference>
<dbReference type="GO" id="GO:0009103">
    <property type="term" value="P:lipopolysaccharide biosynthetic process"/>
    <property type="evidence" value="ECO:0007669"/>
    <property type="project" value="UniProtKB-UniRule"/>
</dbReference>
<comment type="similarity">
    <text evidence="5">Belongs to the KdsB family.</text>
</comment>
<dbReference type="GO" id="GO:0008690">
    <property type="term" value="F:3-deoxy-manno-octulosonate cytidylyltransferase activity"/>
    <property type="evidence" value="ECO:0007669"/>
    <property type="project" value="UniProtKB-UniRule"/>
</dbReference>
<dbReference type="InterPro" id="IPR004528">
    <property type="entry name" value="KdsB"/>
</dbReference>
<evidence type="ECO:0000256" key="2">
    <source>
        <dbReference type="ARBA" id="ARBA00022679"/>
    </source>
</evidence>
<dbReference type="NCBIfam" id="TIGR00466">
    <property type="entry name" value="kdsB"/>
    <property type="match status" value="1"/>
</dbReference>
<dbReference type="NCBIfam" id="NF003952">
    <property type="entry name" value="PRK05450.1-5"/>
    <property type="match status" value="1"/>
</dbReference>
<dbReference type="Gene3D" id="3.90.550.10">
    <property type="entry name" value="Spore Coat Polysaccharide Biosynthesis Protein SpsA, Chain A"/>
    <property type="match status" value="1"/>
</dbReference>
<comment type="catalytic activity">
    <reaction evidence="5">
        <text>3-deoxy-alpha-D-manno-oct-2-ulosonate + CTP = CMP-3-deoxy-beta-D-manno-octulosonate + diphosphate</text>
        <dbReference type="Rhea" id="RHEA:23448"/>
        <dbReference type="ChEBI" id="CHEBI:33019"/>
        <dbReference type="ChEBI" id="CHEBI:37563"/>
        <dbReference type="ChEBI" id="CHEBI:85986"/>
        <dbReference type="ChEBI" id="CHEBI:85987"/>
        <dbReference type="EC" id="2.7.7.38"/>
    </reaction>
</comment>
<evidence type="ECO:0000256" key="1">
    <source>
        <dbReference type="ARBA" id="ARBA00004370"/>
    </source>
</evidence>
<dbReference type="AlphaFoldDB" id="A0A0B1R4P5"/>
<dbReference type="NCBIfam" id="NF009905">
    <property type="entry name" value="PRK13368.1"/>
    <property type="match status" value="1"/>
</dbReference>
<evidence type="ECO:0000256" key="5">
    <source>
        <dbReference type="HAMAP-Rule" id="MF_00057"/>
    </source>
</evidence>
<dbReference type="GO" id="GO:0016020">
    <property type="term" value="C:membrane"/>
    <property type="evidence" value="ECO:0007669"/>
    <property type="project" value="UniProtKB-SubCell"/>
</dbReference>
<evidence type="ECO:0000256" key="4">
    <source>
        <dbReference type="ARBA" id="ARBA00022985"/>
    </source>
</evidence>
<dbReference type="Proteomes" id="UP000030853">
    <property type="component" value="Unassembled WGS sequence"/>
</dbReference>
<accession>A0A0B1R4P5</accession>
<evidence type="ECO:0000313" key="7">
    <source>
        <dbReference type="Proteomes" id="UP000030853"/>
    </source>
</evidence>
<dbReference type="EMBL" id="JTJJ01000045">
    <property type="protein sequence ID" value="KHJ67594.1"/>
    <property type="molecule type" value="Genomic_DNA"/>
</dbReference>
<comment type="pathway">
    <text evidence="5">Nucleotide-sugar biosynthesis; CMP-3-deoxy-D-manno-octulosonate biosynthesis; CMP-3-deoxy-D-manno-octulosonate from 3-deoxy-D-manno-octulosonate and CTP: step 1/1.</text>
</comment>
<comment type="caution">
    <text evidence="6">The sequence shown here is derived from an EMBL/GenBank/DDBJ whole genome shotgun (WGS) entry which is preliminary data.</text>
</comment>
<dbReference type="GO" id="GO:0005829">
    <property type="term" value="C:cytosol"/>
    <property type="evidence" value="ECO:0007669"/>
    <property type="project" value="TreeGrafter"/>
</dbReference>
<name>A0A0B1R4P5_9GAMM</name>
<dbReference type="CDD" id="cd02517">
    <property type="entry name" value="CMP-KDO-Synthetase"/>
    <property type="match status" value="1"/>
</dbReference>
<dbReference type="PANTHER" id="PTHR42866:SF2">
    <property type="entry name" value="3-DEOXY-MANNO-OCTULOSONATE CYTIDYLYLTRANSFERASE, MITOCHONDRIAL"/>
    <property type="match status" value="1"/>
</dbReference>